<proteinExistence type="predicted"/>
<accession>A0A915IZ16</accession>
<keyword evidence="1" id="KW-1185">Reference proteome</keyword>
<organism evidence="1 2">
    <name type="scientific">Romanomermis culicivorax</name>
    <name type="common">Nematode worm</name>
    <dbReference type="NCBI Taxonomy" id="13658"/>
    <lineage>
        <taxon>Eukaryota</taxon>
        <taxon>Metazoa</taxon>
        <taxon>Ecdysozoa</taxon>
        <taxon>Nematoda</taxon>
        <taxon>Enoplea</taxon>
        <taxon>Dorylaimia</taxon>
        <taxon>Mermithida</taxon>
        <taxon>Mermithoidea</taxon>
        <taxon>Mermithidae</taxon>
        <taxon>Romanomermis</taxon>
    </lineage>
</organism>
<evidence type="ECO:0000313" key="2">
    <source>
        <dbReference type="WBParaSite" id="nRc.2.0.1.t19365-RA"/>
    </source>
</evidence>
<evidence type="ECO:0000313" key="1">
    <source>
        <dbReference type="Proteomes" id="UP000887565"/>
    </source>
</evidence>
<dbReference type="WBParaSite" id="nRc.2.0.1.t19365-RA">
    <property type="protein sequence ID" value="nRc.2.0.1.t19365-RA"/>
    <property type="gene ID" value="nRc.2.0.1.g19365"/>
</dbReference>
<name>A0A915IZ16_ROMCU</name>
<sequence>MIVILCAELHCCIHLAGKILMATTPVEEKTVVVTERKKKFRAVRFGWRLPSVVFLKIAVILSDKQSTNVHHQST</sequence>
<reference evidence="2" key="1">
    <citation type="submission" date="2022-11" db="UniProtKB">
        <authorList>
            <consortium name="WormBaseParasite"/>
        </authorList>
    </citation>
    <scope>IDENTIFICATION</scope>
</reference>
<dbReference type="AlphaFoldDB" id="A0A915IZ16"/>
<protein>
    <submittedName>
        <fullName evidence="2">Secreted protein</fullName>
    </submittedName>
</protein>
<dbReference type="Proteomes" id="UP000887565">
    <property type="component" value="Unplaced"/>
</dbReference>